<proteinExistence type="predicted"/>
<dbReference type="SUPFAM" id="SSF52540">
    <property type="entry name" value="P-loop containing nucleoside triphosphate hydrolases"/>
    <property type="match status" value="1"/>
</dbReference>
<keyword evidence="1" id="KW-0175">Coiled coil</keyword>
<keyword evidence="4" id="KW-1185">Reference proteome</keyword>
<gene>
    <name evidence="3" type="ORF">IMCC3317_44140</name>
</gene>
<sequence>MIQKIDIEKFGLFNDYQWKDSVGSKELFRKLNILYGRNYSGKTTLARIFKSLQDGLIHKNYIDSKFKVTFSDGKEITQDNILELDPDFKIRVYNTDFVNENLSWLHNEDGSIKPFTILGAKNIELDKKIRFIEEQLGSIEEKKGILFTHDTETQILDTKKTQLEQSKKSLNDKLREKAVEIKRTSTIYNYPTYQINTIKRDISKIKPETLLADDIIFDKTRLLKEEAKNDIQKLIEKKPNFNKYFEEVNEILFQEIRATETLKHLIENAVLQEWTRKGIGLHKEIRDNCGFCGNPIPADLWSKLDLHFNKESEELRNRIRIKVVALNNAKDAINKFVSLKKEDFYQKLHPEFEILEEEWKINCESYINALNQLISSLELREKDIFNSTIRPECTDTSDEILETFTKFNELIEEHNLSTSSLKEAQEKIRLELRMSEVAEFVKNIEYEKHNNTLGILEADIQLKDTASLLTKKKVEELLEEKRKLEAEAKDESKGAELVNQHLAHYFGHEELKLVSIGVSPDIEFKITRDSDDAKNLSEGECSLISFCYFIARMEDEMKDELNLKKLIIYIDDPISSLDSNHIFFMFSLIESIIGKPKKYGQLFISTHNLDFLKYLKKLTSPEKHQPIPTVKAVDGRQHFLIERKDKSSTYIKLAPKYLKNYITEFNYLFDQIHHCANSDVETIGHTYQYNFGNNMRKFLEAYLFYKYPNHLIGLDSRLGKFFDNDSVTINLINRLINEYSHLGENFERGMEPIDAEAIRKIANAVLNRIKETDIDQYEALVESINE</sequence>
<dbReference type="Proteomes" id="UP000464657">
    <property type="component" value="Chromosome"/>
</dbReference>
<dbReference type="PANTHER" id="PTHR32182:SF0">
    <property type="entry name" value="DNA REPLICATION AND REPAIR PROTEIN RECF"/>
    <property type="match status" value="1"/>
</dbReference>
<name>A0A7L4ZU68_9FLAO</name>
<evidence type="ECO:0000313" key="3">
    <source>
        <dbReference type="EMBL" id="QHI39014.1"/>
    </source>
</evidence>
<dbReference type="Gene3D" id="3.40.50.300">
    <property type="entry name" value="P-loop containing nucleotide triphosphate hydrolases"/>
    <property type="match status" value="1"/>
</dbReference>
<dbReference type="InterPro" id="IPR026866">
    <property type="entry name" value="CR006_AAA"/>
</dbReference>
<organism evidence="3 4">
    <name type="scientific">Kordia antarctica</name>
    <dbReference type="NCBI Taxonomy" id="1218801"/>
    <lineage>
        <taxon>Bacteria</taxon>
        <taxon>Pseudomonadati</taxon>
        <taxon>Bacteroidota</taxon>
        <taxon>Flavobacteriia</taxon>
        <taxon>Flavobacteriales</taxon>
        <taxon>Flavobacteriaceae</taxon>
        <taxon>Kordia</taxon>
    </lineage>
</organism>
<feature type="coiled-coil region" evidence="1">
    <location>
        <begin position="467"/>
        <end position="494"/>
    </location>
</feature>
<dbReference type="EMBL" id="CP019288">
    <property type="protein sequence ID" value="QHI39014.1"/>
    <property type="molecule type" value="Genomic_DNA"/>
</dbReference>
<dbReference type="GO" id="GO:0006302">
    <property type="term" value="P:double-strand break repair"/>
    <property type="evidence" value="ECO:0007669"/>
    <property type="project" value="TreeGrafter"/>
</dbReference>
<dbReference type="AlphaFoldDB" id="A0A7L4ZU68"/>
<protein>
    <recommendedName>
        <fullName evidence="2">Protein CR006 P-loop domain-containing protein</fullName>
    </recommendedName>
</protein>
<dbReference type="PANTHER" id="PTHR32182">
    <property type="entry name" value="DNA REPLICATION AND REPAIR PROTEIN RECF"/>
    <property type="match status" value="1"/>
</dbReference>
<dbReference type="InterPro" id="IPR027417">
    <property type="entry name" value="P-loop_NTPase"/>
</dbReference>
<dbReference type="OrthoDB" id="9795565at2"/>
<feature type="domain" description="Protein CR006 P-loop" evidence="2">
    <location>
        <begin position="26"/>
        <end position="766"/>
    </location>
</feature>
<accession>A0A7L4ZU68</accession>
<dbReference type="KEGG" id="kan:IMCC3317_44140"/>
<dbReference type="RefSeq" id="WP_160131525.1">
    <property type="nucleotide sequence ID" value="NZ_CP019288.1"/>
</dbReference>
<evidence type="ECO:0000259" key="2">
    <source>
        <dbReference type="Pfam" id="PF13166"/>
    </source>
</evidence>
<feature type="coiled-coil region" evidence="1">
    <location>
        <begin position="122"/>
        <end position="180"/>
    </location>
</feature>
<evidence type="ECO:0000256" key="1">
    <source>
        <dbReference type="SAM" id="Coils"/>
    </source>
</evidence>
<evidence type="ECO:0000313" key="4">
    <source>
        <dbReference type="Proteomes" id="UP000464657"/>
    </source>
</evidence>
<reference evidence="3 4" key="1">
    <citation type="journal article" date="2013" name="Int. J. Syst. Evol. Microbiol.">
        <title>Kordia antarctica sp. nov., isolated from Antarctic seawater.</title>
        <authorList>
            <person name="Baek K."/>
            <person name="Choi A."/>
            <person name="Kang I."/>
            <person name="Lee K."/>
            <person name="Cho J.C."/>
        </authorList>
    </citation>
    <scope>NUCLEOTIDE SEQUENCE [LARGE SCALE GENOMIC DNA]</scope>
    <source>
        <strain evidence="3 4">IMCC3317</strain>
    </source>
</reference>
<dbReference type="GO" id="GO:0000731">
    <property type="term" value="P:DNA synthesis involved in DNA repair"/>
    <property type="evidence" value="ECO:0007669"/>
    <property type="project" value="TreeGrafter"/>
</dbReference>
<dbReference type="Pfam" id="PF13166">
    <property type="entry name" value="AAA_13"/>
    <property type="match status" value="1"/>
</dbReference>